<dbReference type="GO" id="GO:0015267">
    <property type="term" value="F:channel activity"/>
    <property type="evidence" value="ECO:0007669"/>
    <property type="project" value="TreeGrafter"/>
</dbReference>
<evidence type="ECO:0000256" key="2">
    <source>
        <dbReference type="ARBA" id="ARBA00006824"/>
    </source>
</evidence>
<evidence type="ECO:0000256" key="6">
    <source>
        <dbReference type="ARBA" id="ARBA00049743"/>
    </source>
</evidence>
<keyword evidence="3 7" id="KW-0812">Transmembrane</keyword>
<evidence type="ECO:0000313" key="8">
    <source>
        <dbReference type="Proteomes" id="UP000887572"/>
    </source>
</evidence>
<dbReference type="GO" id="GO:0016020">
    <property type="term" value="C:membrane"/>
    <property type="evidence" value="ECO:0007669"/>
    <property type="project" value="UniProtKB-SubCell"/>
</dbReference>
<keyword evidence="5 7" id="KW-0472">Membrane</keyword>
<dbReference type="PANTHER" id="PTHR11266:SF17">
    <property type="entry name" value="PROTEIN MPV17"/>
    <property type="match status" value="1"/>
</dbReference>
<sequence length="233" mass="26916">MATTATMPPIYLHKHFFRRIFPGKPFFIQIFSAGALAAVGDILCQKLFEKRDKWDPFRTSRFALTTAIVIVIFIIPRGILFPEGKPKPNCSQIGFWAKVNIFILIFSQFLAPIQFHWFRFMDRRIGGSKNTGPAGNKMSVRTGLKRVLADQSIIAPTLTAAFLFCVNFLDSFSAQSAVQRTKRIYFDVLVNNYKFWPFVQMINLTVIPLQFRVVFVQFFSIFWNIFLSFKTNN</sequence>
<keyword evidence="8" id="KW-1185">Reference proteome</keyword>
<evidence type="ECO:0000256" key="4">
    <source>
        <dbReference type="ARBA" id="ARBA00022989"/>
    </source>
</evidence>
<dbReference type="InterPro" id="IPR007248">
    <property type="entry name" value="Mpv17_PMP22"/>
</dbReference>
<keyword evidence="4 7" id="KW-1133">Transmembrane helix</keyword>
<organism evidence="8 9">
    <name type="scientific">Globodera rostochiensis</name>
    <name type="common">Golden nematode worm</name>
    <name type="synonym">Heterodera rostochiensis</name>
    <dbReference type="NCBI Taxonomy" id="31243"/>
    <lineage>
        <taxon>Eukaryota</taxon>
        <taxon>Metazoa</taxon>
        <taxon>Ecdysozoa</taxon>
        <taxon>Nematoda</taxon>
        <taxon>Chromadorea</taxon>
        <taxon>Rhabditida</taxon>
        <taxon>Tylenchina</taxon>
        <taxon>Tylenchomorpha</taxon>
        <taxon>Tylenchoidea</taxon>
        <taxon>Heteroderidae</taxon>
        <taxon>Heteroderinae</taxon>
        <taxon>Globodera</taxon>
    </lineage>
</organism>
<comment type="similarity">
    <text evidence="2 7">Belongs to the peroxisomal membrane protein PXMP2/4 family.</text>
</comment>
<name>A0A914H0K2_GLORO</name>
<reference evidence="9" key="1">
    <citation type="submission" date="2022-11" db="UniProtKB">
        <authorList>
            <consortium name="WormBaseParasite"/>
        </authorList>
    </citation>
    <scope>IDENTIFICATION</scope>
</reference>
<dbReference type="Proteomes" id="UP000887572">
    <property type="component" value="Unplaced"/>
</dbReference>
<feature type="transmembrane region" description="Helical" evidence="7">
    <location>
        <begin position="147"/>
        <end position="169"/>
    </location>
</feature>
<feature type="transmembrane region" description="Helical" evidence="7">
    <location>
        <begin position="93"/>
        <end position="115"/>
    </location>
</feature>
<evidence type="ECO:0000313" key="9">
    <source>
        <dbReference type="WBParaSite" id="Gr19_v10_g12504.t1"/>
    </source>
</evidence>
<comment type="subcellular location">
    <subcellularLocation>
        <location evidence="1">Membrane</location>
        <topology evidence="1">Multi-pass membrane protein</topology>
    </subcellularLocation>
</comment>
<accession>A0A914H0K2</accession>
<dbReference type="GO" id="GO:0005739">
    <property type="term" value="C:mitochondrion"/>
    <property type="evidence" value="ECO:0007669"/>
    <property type="project" value="TreeGrafter"/>
</dbReference>
<protein>
    <recommendedName>
        <fullName evidence="6">Mitochondrial inner membrane protein Mpv17</fullName>
    </recommendedName>
</protein>
<evidence type="ECO:0000256" key="5">
    <source>
        <dbReference type="ARBA" id="ARBA00023136"/>
    </source>
</evidence>
<evidence type="ECO:0000256" key="7">
    <source>
        <dbReference type="RuleBase" id="RU363053"/>
    </source>
</evidence>
<feature type="transmembrane region" description="Helical" evidence="7">
    <location>
        <begin position="209"/>
        <end position="229"/>
    </location>
</feature>
<dbReference type="PANTHER" id="PTHR11266">
    <property type="entry name" value="PEROXISOMAL MEMBRANE PROTEIN 2, PXMP2 MPV17"/>
    <property type="match status" value="1"/>
</dbReference>
<dbReference type="GO" id="GO:1901858">
    <property type="term" value="P:regulation of mitochondrial DNA metabolic process"/>
    <property type="evidence" value="ECO:0007669"/>
    <property type="project" value="TreeGrafter"/>
</dbReference>
<feature type="transmembrane region" description="Helical" evidence="7">
    <location>
        <begin position="26"/>
        <end position="48"/>
    </location>
</feature>
<proteinExistence type="inferred from homology"/>
<dbReference type="Pfam" id="PF04117">
    <property type="entry name" value="Mpv17_PMP22"/>
    <property type="match status" value="1"/>
</dbReference>
<evidence type="ECO:0000256" key="1">
    <source>
        <dbReference type="ARBA" id="ARBA00004141"/>
    </source>
</evidence>
<dbReference type="WBParaSite" id="Gr19_v10_g12504.t1">
    <property type="protein sequence ID" value="Gr19_v10_g12504.t1"/>
    <property type="gene ID" value="Gr19_v10_g12504"/>
</dbReference>
<evidence type="ECO:0000256" key="3">
    <source>
        <dbReference type="ARBA" id="ARBA00022692"/>
    </source>
</evidence>
<dbReference type="AlphaFoldDB" id="A0A914H0K2"/>
<feature type="transmembrane region" description="Helical" evidence="7">
    <location>
        <begin position="60"/>
        <end position="81"/>
    </location>
</feature>